<dbReference type="InterPro" id="IPR003616">
    <property type="entry name" value="Post-SET_dom"/>
</dbReference>
<feature type="domain" description="SET" evidence="3">
    <location>
        <begin position="12"/>
        <end position="113"/>
    </location>
</feature>
<name>A0A9W6VCQ3_9PSEU</name>
<evidence type="ECO:0000313" key="6">
    <source>
        <dbReference type="Proteomes" id="UP001165136"/>
    </source>
</evidence>
<evidence type="ECO:0008006" key="7">
    <source>
        <dbReference type="Google" id="ProtNLM"/>
    </source>
</evidence>
<dbReference type="GO" id="GO:0016740">
    <property type="term" value="F:transferase activity"/>
    <property type="evidence" value="ECO:0007669"/>
    <property type="project" value="UniProtKB-KW"/>
</dbReference>
<proteinExistence type="predicted"/>
<dbReference type="Pfam" id="PF00856">
    <property type="entry name" value="SET"/>
    <property type="match status" value="1"/>
</dbReference>
<dbReference type="Proteomes" id="UP001165136">
    <property type="component" value="Unassembled WGS sequence"/>
</dbReference>
<dbReference type="EMBL" id="BSTI01000006">
    <property type="protein sequence ID" value="GLY66428.1"/>
    <property type="molecule type" value="Genomic_DNA"/>
</dbReference>
<dbReference type="InterPro" id="IPR001214">
    <property type="entry name" value="SET_dom"/>
</dbReference>
<dbReference type="InterPro" id="IPR046341">
    <property type="entry name" value="SET_dom_sf"/>
</dbReference>
<gene>
    <name evidence="5" type="ORF">Atai01_30470</name>
</gene>
<evidence type="ECO:0000256" key="2">
    <source>
        <dbReference type="ARBA" id="ARBA00022691"/>
    </source>
</evidence>
<sequence length="167" mass="18850">MTETMSRPSGRDQVAVLRVNGEYALVARHPIPRDTLMFRLEGEVTPAPTRHSVQVGTGVHLDLPDDCGAEEVTNRFYWRFMNHSCSPSATVRGRDVFSLRLIAPREEITFNYNTTEFELAEPFACRCGSDHCAKWIGGFHHLAPAEKERLRPCLADHLLPLVDSTCR</sequence>
<feature type="domain" description="Post-SET" evidence="4">
    <location>
        <begin position="121"/>
        <end position="137"/>
    </location>
</feature>
<evidence type="ECO:0000259" key="3">
    <source>
        <dbReference type="PROSITE" id="PS50280"/>
    </source>
</evidence>
<evidence type="ECO:0000259" key="4">
    <source>
        <dbReference type="PROSITE" id="PS50868"/>
    </source>
</evidence>
<dbReference type="InterPro" id="IPR053201">
    <property type="entry name" value="Flavunoidine_N-MTase"/>
</dbReference>
<protein>
    <recommendedName>
        <fullName evidence="7">SET domain-containing protein-lysine N-methyltransferase</fullName>
    </recommendedName>
</protein>
<dbReference type="SUPFAM" id="SSF82199">
    <property type="entry name" value="SET domain"/>
    <property type="match status" value="1"/>
</dbReference>
<dbReference type="RefSeq" id="WP_285487234.1">
    <property type="nucleotide sequence ID" value="NZ_BSTI01000006.1"/>
</dbReference>
<dbReference type="PANTHER" id="PTHR12350">
    <property type="entry name" value="HISTONE-LYSINE N-METHYLTRANSFERASE-RELATED"/>
    <property type="match status" value="1"/>
</dbReference>
<dbReference type="PROSITE" id="PS50868">
    <property type="entry name" value="POST_SET"/>
    <property type="match status" value="1"/>
</dbReference>
<keyword evidence="1" id="KW-0808">Transferase</keyword>
<reference evidence="5" key="1">
    <citation type="submission" date="2023-03" db="EMBL/GenBank/DDBJ databases">
        <title>Amycolatopsis taiwanensis NBRC 103393.</title>
        <authorList>
            <person name="Ichikawa N."/>
            <person name="Sato H."/>
            <person name="Tonouchi N."/>
        </authorList>
    </citation>
    <scope>NUCLEOTIDE SEQUENCE</scope>
    <source>
        <strain evidence="5">NBRC 103393</strain>
    </source>
</reference>
<keyword evidence="6" id="KW-1185">Reference proteome</keyword>
<dbReference type="PANTHER" id="PTHR12350:SF19">
    <property type="entry name" value="SET DOMAIN-CONTAINING PROTEIN"/>
    <property type="match status" value="1"/>
</dbReference>
<comment type="caution">
    <text evidence="5">The sequence shown here is derived from an EMBL/GenBank/DDBJ whole genome shotgun (WGS) entry which is preliminary data.</text>
</comment>
<dbReference type="PROSITE" id="PS50280">
    <property type="entry name" value="SET"/>
    <property type="match status" value="1"/>
</dbReference>
<organism evidence="5 6">
    <name type="scientific">Amycolatopsis taiwanensis</name>
    <dbReference type="NCBI Taxonomy" id="342230"/>
    <lineage>
        <taxon>Bacteria</taxon>
        <taxon>Bacillati</taxon>
        <taxon>Actinomycetota</taxon>
        <taxon>Actinomycetes</taxon>
        <taxon>Pseudonocardiales</taxon>
        <taxon>Pseudonocardiaceae</taxon>
        <taxon>Amycolatopsis</taxon>
    </lineage>
</organism>
<evidence type="ECO:0000313" key="5">
    <source>
        <dbReference type="EMBL" id="GLY66428.1"/>
    </source>
</evidence>
<dbReference type="AlphaFoldDB" id="A0A9W6VCQ3"/>
<dbReference type="Gene3D" id="2.170.270.10">
    <property type="entry name" value="SET domain"/>
    <property type="match status" value="1"/>
</dbReference>
<evidence type="ECO:0000256" key="1">
    <source>
        <dbReference type="ARBA" id="ARBA00022679"/>
    </source>
</evidence>
<accession>A0A9W6VCQ3</accession>
<keyword evidence="2" id="KW-0949">S-adenosyl-L-methionine</keyword>